<dbReference type="EMBL" id="CP022188">
    <property type="protein sequence ID" value="AWI81453.1"/>
    <property type="molecule type" value="Genomic_DNA"/>
</dbReference>
<dbReference type="PANTHER" id="PTHR30483">
    <property type="entry name" value="LEUCINE-SPECIFIC-BINDING PROTEIN"/>
    <property type="match status" value="1"/>
</dbReference>
<protein>
    <submittedName>
        <fullName evidence="5">Branched-chain amino acid ABC transporter substrate-binding protein</fullName>
    </submittedName>
</protein>
<dbReference type="InterPro" id="IPR028082">
    <property type="entry name" value="Peripla_BP_I"/>
</dbReference>
<feature type="domain" description="Leucine-binding protein" evidence="4">
    <location>
        <begin position="25"/>
        <end position="358"/>
    </location>
</feature>
<evidence type="ECO:0000313" key="5">
    <source>
        <dbReference type="EMBL" id="AWI81453.1"/>
    </source>
</evidence>
<dbReference type="Proteomes" id="UP000244902">
    <property type="component" value="Chromosome"/>
</dbReference>
<dbReference type="InterPro" id="IPR051010">
    <property type="entry name" value="BCAA_transport"/>
</dbReference>
<sequence>MKVRKLAVLCSAAVALFSQAALADINVGISLSSTGPGASLGIPEKNAFAILPTSIAGEKINYIMLDDASDPSIATKNARKLVSEDNVDVLIGSAITPASLAIAEMAVESKTPQIAISPINLPPEKNYWVFRTPQHVNVMASALVEHMKASGVKTLGFIGFSDAYGEDWLVALKPMLEEAGIKLGAVERYARADTSVTGQVLKLVSTRPDAILVVGSGSPAALPQTSLVERGFKGQIYQTHAAANQAFLGVAGKAAEGVVLPVGPVVVVDQIPAEHPSKKAGEAFVKQYEQKYGAGSFSSFAGHAHDAYRLIEAAVPVALKTAKPGTPAFRKALRDAMESNADVVGVHGVFNMTPTDHFGLDQRGRVLVRIENGAYKMLAK</sequence>
<evidence type="ECO:0000256" key="2">
    <source>
        <dbReference type="ARBA" id="ARBA00022729"/>
    </source>
</evidence>
<dbReference type="PANTHER" id="PTHR30483:SF38">
    <property type="entry name" value="BLR7848 PROTEIN"/>
    <property type="match status" value="1"/>
</dbReference>
<accession>A0A2U8H715</accession>
<dbReference type="Gene3D" id="3.40.50.2300">
    <property type="match status" value="2"/>
</dbReference>
<dbReference type="InterPro" id="IPR028081">
    <property type="entry name" value="Leu-bd"/>
</dbReference>
<dbReference type="Pfam" id="PF13458">
    <property type="entry name" value="Peripla_BP_6"/>
    <property type="match status" value="1"/>
</dbReference>
<keyword evidence="2 3" id="KW-0732">Signal</keyword>
<evidence type="ECO:0000313" key="6">
    <source>
        <dbReference type="Proteomes" id="UP000244902"/>
    </source>
</evidence>
<proteinExistence type="inferred from homology"/>
<dbReference type="OrthoDB" id="5290698at2"/>
<dbReference type="CDD" id="cd06333">
    <property type="entry name" value="PBP1_ABC_RPA1789-like"/>
    <property type="match status" value="1"/>
</dbReference>
<feature type="chain" id="PRO_5015949462" evidence="3">
    <location>
        <begin position="24"/>
        <end position="380"/>
    </location>
</feature>
<dbReference type="SUPFAM" id="SSF53822">
    <property type="entry name" value="Periplasmic binding protein-like I"/>
    <property type="match status" value="1"/>
</dbReference>
<evidence type="ECO:0000256" key="1">
    <source>
        <dbReference type="ARBA" id="ARBA00010062"/>
    </source>
</evidence>
<evidence type="ECO:0000256" key="3">
    <source>
        <dbReference type="SAM" id="SignalP"/>
    </source>
</evidence>
<organism evidence="5 6">
    <name type="scientific">Parazoarcus communis</name>
    <dbReference type="NCBI Taxonomy" id="41977"/>
    <lineage>
        <taxon>Bacteria</taxon>
        <taxon>Pseudomonadati</taxon>
        <taxon>Pseudomonadota</taxon>
        <taxon>Betaproteobacteria</taxon>
        <taxon>Rhodocyclales</taxon>
        <taxon>Zoogloeaceae</taxon>
        <taxon>Parazoarcus</taxon>
    </lineage>
</organism>
<reference evidence="5 6" key="1">
    <citation type="submission" date="2017-06" db="EMBL/GenBank/DDBJ databases">
        <title>Azoarcus sp. TSNA42 complete genome sequence.</title>
        <authorList>
            <person name="Woo J.-H."/>
            <person name="Kim H.-S."/>
        </authorList>
    </citation>
    <scope>NUCLEOTIDE SEQUENCE [LARGE SCALE GENOMIC DNA]</scope>
    <source>
        <strain evidence="5 6">TSNA42</strain>
    </source>
</reference>
<dbReference type="RefSeq" id="WP_108975867.1">
    <property type="nucleotide sequence ID" value="NZ_CP022188.1"/>
</dbReference>
<comment type="similarity">
    <text evidence="1">Belongs to the leucine-binding protein family.</text>
</comment>
<feature type="signal peptide" evidence="3">
    <location>
        <begin position="1"/>
        <end position="23"/>
    </location>
</feature>
<gene>
    <name evidence="5" type="ORF">CEW87_20040</name>
</gene>
<dbReference type="AlphaFoldDB" id="A0A2U8H715"/>
<evidence type="ECO:0000259" key="4">
    <source>
        <dbReference type="Pfam" id="PF13458"/>
    </source>
</evidence>
<name>A0A2U8H715_9RHOO</name>